<evidence type="ECO:0000256" key="1">
    <source>
        <dbReference type="SAM" id="MobiDB-lite"/>
    </source>
</evidence>
<evidence type="ECO:0000256" key="2">
    <source>
        <dbReference type="SAM" id="Phobius"/>
    </source>
</evidence>
<name>A0ABY7EMG6_MYAAR</name>
<feature type="compositionally biased region" description="Low complexity" evidence="1">
    <location>
        <begin position="29"/>
        <end position="40"/>
    </location>
</feature>
<feature type="transmembrane region" description="Helical" evidence="2">
    <location>
        <begin position="45"/>
        <end position="67"/>
    </location>
</feature>
<protein>
    <submittedName>
        <fullName evidence="3">Uncharacterized protein</fullName>
    </submittedName>
</protein>
<keyword evidence="2" id="KW-0472">Membrane</keyword>
<keyword evidence="2" id="KW-0812">Transmembrane</keyword>
<gene>
    <name evidence="3" type="ORF">MAR_034997</name>
</gene>
<feature type="compositionally biased region" description="Gly residues" evidence="1">
    <location>
        <begin position="17"/>
        <end position="28"/>
    </location>
</feature>
<keyword evidence="4" id="KW-1185">Reference proteome</keyword>
<accession>A0ABY7EMG6</accession>
<evidence type="ECO:0000313" key="3">
    <source>
        <dbReference type="EMBL" id="WAR09921.1"/>
    </source>
</evidence>
<dbReference type="EMBL" id="CP111018">
    <property type="protein sequence ID" value="WAR09921.1"/>
    <property type="molecule type" value="Genomic_DNA"/>
</dbReference>
<proteinExistence type="predicted"/>
<feature type="region of interest" description="Disordered" evidence="1">
    <location>
        <begin position="16"/>
        <end position="40"/>
    </location>
</feature>
<reference evidence="3" key="1">
    <citation type="submission" date="2022-11" db="EMBL/GenBank/DDBJ databases">
        <title>Centuries of genome instability and evolution in soft-shell clam transmissible cancer (bioRxiv).</title>
        <authorList>
            <person name="Hart S.F.M."/>
            <person name="Yonemitsu M.A."/>
            <person name="Giersch R.M."/>
            <person name="Beal B.F."/>
            <person name="Arriagada G."/>
            <person name="Davis B.W."/>
            <person name="Ostrander E.A."/>
            <person name="Goff S.P."/>
            <person name="Metzger M.J."/>
        </authorList>
    </citation>
    <scope>NUCLEOTIDE SEQUENCE</scope>
    <source>
        <strain evidence="3">MELC-2E11</strain>
        <tissue evidence="3">Siphon/mantle</tissue>
    </source>
</reference>
<sequence length="288" mass="31341">MELRILVVFRINEARGGRGGGGSRGGSRSGSRTSRTGSSTRTESIAGIVVGVIIACVAIAVFVYCCIIKRRRRAAAAAKAGIVITKPGNEPGMIPLNSYSDQPQPPMPPPGGMMPPPPGGMMPPPQGAYNSGGQGLPYSMSPAGANEYPPPEPYPPGQMQGQGPIGFEEATQTRDRTPRLVVVLRPRQAFQVVPSHIPMIPTRDTTLPLRAQQHLCRLPHHRLTLSESANQRAPSNLLLRSSTNQKFLFDRNTSTYALHGSCDDDYFHLKNQCIVKKYIYEIKLLLYK</sequence>
<keyword evidence="2" id="KW-1133">Transmembrane helix</keyword>
<dbReference type="Proteomes" id="UP001164746">
    <property type="component" value="Chromosome 7"/>
</dbReference>
<organism evidence="3 4">
    <name type="scientific">Mya arenaria</name>
    <name type="common">Soft-shell clam</name>
    <dbReference type="NCBI Taxonomy" id="6604"/>
    <lineage>
        <taxon>Eukaryota</taxon>
        <taxon>Metazoa</taxon>
        <taxon>Spiralia</taxon>
        <taxon>Lophotrochozoa</taxon>
        <taxon>Mollusca</taxon>
        <taxon>Bivalvia</taxon>
        <taxon>Autobranchia</taxon>
        <taxon>Heteroconchia</taxon>
        <taxon>Euheterodonta</taxon>
        <taxon>Imparidentia</taxon>
        <taxon>Neoheterodontei</taxon>
        <taxon>Myida</taxon>
        <taxon>Myoidea</taxon>
        <taxon>Myidae</taxon>
        <taxon>Mya</taxon>
    </lineage>
</organism>
<evidence type="ECO:0000313" key="4">
    <source>
        <dbReference type="Proteomes" id="UP001164746"/>
    </source>
</evidence>